<reference evidence="2 3" key="1">
    <citation type="journal article" date="2017" name="BMC Genomics">
        <title>Chromosome level assembly and secondary metabolite potential of the parasitic fungus Cordyceps militaris.</title>
        <authorList>
            <person name="Kramer G.J."/>
            <person name="Nodwell J.R."/>
        </authorList>
    </citation>
    <scope>NUCLEOTIDE SEQUENCE [LARGE SCALE GENOMIC DNA]</scope>
    <source>
        <strain evidence="2 3">ATCC 34164</strain>
    </source>
</reference>
<dbReference type="PANTHER" id="PTHR39603">
    <property type="entry name" value="CYANOVIRIN-N DOMAIN-CONTAINING PROTEIN"/>
    <property type="match status" value="1"/>
</dbReference>
<proteinExistence type="predicted"/>
<name>A0A2H4SG80_CORMI</name>
<feature type="chain" id="PRO_5014120337" evidence="1">
    <location>
        <begin position="24"/>
        <end position="239"/>
    </location>
</feature>
<evidence type="ECO:0000313" key="2">
    <source>
        <dbReference type="EMBL" id="ATY62107.1"/>
    </source>
</evidence>
<gene>
    <name evidence="2" type="ORF">A9K55_007619</name>
</gene>
<evidence type="ECO:0000313" key="3">
    <source>
        <dbReference type="Proteomes" id="UP000323067"/>
    </source>
</evidence>
<feature type="signal peptide" evidence="1">
    <location>
        <begin position="1"/>
        <end position="23"/>
    </location>
</feature>
<dbReference type="OrthoDB" id="2112446at2759"/>
<protein>
    <submittedName>
        <fullName evidence="2">Uncharacterized protein</fullName>
    </submittedName>
</protein>
<keyword evidence="1" id="KW-0732">Signal</keyword>
<organism evidence="2 3">
    <name type="scientific">Cordyceps militaris</name>
    <name type="common">Caterpillar fungus</name>
    <name type="synonym">Clavaria militaris</name>
    <dbReference type="NCBI Taxonomy" id="73501"/>
    <lineage>
        <taxon>Eukaryota</taxon>
        <taxon>Fungi</taxon>
        <taxon>Dikarya</taxon>
        <taxon>Ascomycota</taxon>
        <taxon>Pezizomycotina</taxon>
        <taxon>Sordariomycetes</taxon>
        <taxon>Hypocreomycetidae</taxon>
        <taxon>Hypocreales</taxon>
        <taxon>Cordycipitaceae</taxon>
        <taxon>Cordyceps</taxon>
    </lineage>
</organism>
<accession>A0A2H4SG80</accession>
<sequence>MGATCYKCCPGLCLCLLSRQAAALQNPHPFLKMPTKVLLNVLAMLPVVLAGVIEYPEVRPGPGLPSLESLGLTSEQLYNMPPPLTLDTKFSPFFNPVCGPDDKAYTSVKSLIACMNYLQNLRTQDCVVPSGRVSVRFCGSGDAHINGVSITGRSESSHCQDVAKGALYVIDHCTRPDESCAGKSLCRSCFWKWQSHRFLLQQEVGLRNTMESPQEFKHFVSRENAVVLQRDLMPEQSNG</sequence>
<dbReference type="Proteomes" id="UP000323067">
    <property type="component" value="Chromosome vii"/>
</dbReference>
<evidence type="ECO:0000256" key="1">
    <source>
        <dbReference type="SAM" id="SignalP"/>
    </source>
</evidence>
<dbReference type="VEuPathDB" id="FungiDB:CCM_07284"/>
<dbReference type="AlphaFoldDB" id="A0A2H4SG80"/>
<dbReference type="VEuPathDB" id="FungiDB:A9K55_007619"/>
<dbReference type="EMBL" id="CP023324">
    <property type="protein sequence ID" value="ATY62107.1"/>
    <property type="molecule type" value="Genomic_DNA"/>
</dbReference>
<dbReference type="PANTHER" id="PTHR39603:SF1">
    <property type="entry name" value="CYANOVIRIN-N DOMAIN-CONTAINING PROTEIN"/>
    <property type="match status" value="1"/>
</dbReference>